<dbReference type="RefSeq" id="XP_045270144.1">
    <property type="nucleotide sequence ID" value="XM_045403241.1"/>
</dbReference>
<feature type="transmembrane region" description="Helical" evidence="2">
    <location>
        <begin position="484"/>
        <end position="505"/>
    </location>
</feature>
<accession>A0A8H4CVM6</accession>
<keyword evidence="4" id="KW-1185">Reference proteome</keyword>
<keyword evidence="1" id="KW-0175">Coiled coil</keyword>
<keyword evidence="2" id="KW-0472">Membrane</keyword>
<sequence>MDRSISRFPERRPFMWSSPGSASRDDEDFSRFDVHALARERIGIGGTDETLLDIFLDTADCSARPTYELPVFRKVFGERGLEDIRDGHLKNPTEPAAWLHDRNRHNQPRPYNGTITASRFYELTKENVVVYFDALTDTRRIYLPSPTLDTLGVLILRASEHQAPVMKDLIFKYLKADNSINLHSTVGGEVGGEFVLGFHMPFFAWRTKEPLREDPRPMSDGSRLRNHIDLTFLSESKSKKILTEGNEYLYEGQSSVCITGRNTVVWTALCLADTHFDNPDPNNEYLLSFYDSTEDSDSTSLPMDALSVGSRTAINMSGLDPREYFLLVVKFRVQRIKDEWIKILYELKDRTNAYLYDPHIPLRRRKTSLGTAADESQDVERSEAWVKQSSHLLTRLINCIAETIGVWEKFASRDAERLIHGTDDDIAGRIVSTCWDIRELFDEMEKAHTGLKSLKSELENFKTEFQLVTPMALAGSMMQAGLTYGNKVACFALMSVAITIITFAIQPALTWYHRKSGHQVCLPMKPKKLDMVMDSDEAVSMKRSGFSLPPFPDFVYKRHSRRSDAGMNEV</sequence>
<evidence type="ECO:0000313" key="3">
    <source>
        <dbReference type="EMBL" id="KAF3810985.1"/>
    </source>
</evidence>
<evidence type="ECO:0000256" key="2">
    <source>
        <dbReference type="SAM" id="Phobius"/>
    </source>
</evidence>
<comment type="caution">
    <text evidence="3">The sequence shown here is derived from an EMBL/GenBank/DDBJ whole genome shotgun (WGS) entry which is preliminary data.</text>
</comment>
<reference evidence="3" key="1">
    <citation type="journal article" date="2020" name="Phytopathology">
        <title>Genome sequence and comparative analysis of Colletotrichum gloeosporioides isolated from Liriodendron leaves.</title>
        <authorList>
            <person name="Fu F.F."/>
            <person name="Hao Z."/>
            <person name="Wang P."/>
            <person name="Lu Y."/>
            <person name="Xue L.J."/>
            <person name="Wei G."/>
            <person name="Tian Y."/>
            <person name="Baishi H."/>
            <person name="Xu H."/>
            <person name="Shi J."/>
            <person name="Cheng T."/>
            <person name="Wang G."/>
            <person name="Yi Y."/>
            <person name="Chen J."/>
        </authorList>
    </citation>
    <scope>NUCLEOTIDE SEQUENCE</scope>
    <source>
        <strain evidence="3">Lc1</strain>
    </source>
</reference>
<evidence type="ECO:0000256" key="1">
    <source>
        <dbReference type="SAM" id="Coils"/>
    </source>
</evidence>
<dbReference type="GeneID" id="69010326"/>
<reference evidence="3" key="2">
    <citation type="submission" date="2020-03" db="EMBL/GenBank/DDBJ databases">
        <authorList>
            <person name="Fu F.-F."/>
            <person name="Chen J."/>
        </authorList>
    </citation>
    <scope>NUCLEOTIDE SEQUENCE</scope>
    <source>
        <strain evidence="3">Lc1</strain>
    </source>
</reference>
<dbReference type="EMBL" id="WVTB01000009">
    <property type="protein sequence ID" value="KAF3810985.1"/>
    <property type="molecule type" value="Genomic_DNA"/>
</dbReference>
<name>A0A8H4CVM6_COLGL</name>
<organism evidence="3 4">
    <name type="scientific">Colletotrichum gloeosporioides</name>
    <name type="common">Anthracnose fungus</name>
    <name type="synonym">Glomerella cingulata</name>
    <dbReference type="NCBI Taxonomy" id="474922"/>
    <lineage>
        <taxon>Eukaryota</taxon>
        <taxon>Fungi</taxon>
        <taxon>Dikarya</taxon>
        <taxon>Ascomycota</taxon>
        <taxon>Pezizomycotina</taxon>
        <taxon>Sordariomycetes</taxon>
        <taxon>Hypocreomycetidae</taxon>
        <taxon>Glomerellales</taxon>
        <taxon>Glomerellaceae</taxon>
        <taxon>Colletotrichum</taxon>
        <taxon>Colletotrichum gloeosporioides species complex</taxon>
    </lineage>
</organism>
<dbReference type="Proteomes" id="UP000613401">
    <property type="component" value="Unassembled WGS sequence"/>
</dbReference>
<evidence type="ECO:0000313" key="4">
    <source>
        <dbReference type="Proteomes" id="UP000613401"/>
    </source>
</evidence>
<keyword evidence="2" id="KW-0812">Transmembrane</keyword>
<feature type="coiled-coil region" evidence="1">
    <location>
        <begin position="437"/>
        <end position="464"/>
    </location>
</feature>
<gene>
    <name evidence="3" type="ORF">GCG54_00003165</name>
</gene>
<keyword evidence="2" id="KW-1133">Transmembrane helix</keyword>
<dbReference type="AlphaFoldDB" id="A0A8H4CVM6"/>
<protein>
    <submittedName>
        <fullName evidence="3">Uncharacterized protein</fullName>
    </submittedName>
</protein>
<proteinExistence type="predicted"/>